<gene>
    <name evidence="1" type="ORF">S01H4_09614</name>
</gene>
<comment type="caution">
    <text evidence="1">The sequence shown here is derived from an EMBL/GenBank/DDBJ whole genome shotgun (WGS) entry which is preliminary data.</text>
</comment>
<dbReference type="EMBL" id="BART01003511">
    <property type="protein sequence ID" value="GAG57659.1"/>
    <property type="molecule type" value="Genomic_DNA"/>
</dbReference>
<proteinExistence type="predicted"/>
<sequence>VLAVTAVVLYYGCDDTGVEPSDEVPVLSNPWTSYDSNTRQFFASVTLTLPADVASLDSLWTELYLAIPPDTAADTALTSYDLVDDATNGDILPGDDVYSCPV</sequence>
<protein>
    <submittedName>
        <fullName evidence="1">Uncharacterized protein</fullName>
    </submittedName>
</protein>
<evidence type="ECO:0000313" key="1">
    <source>
        <dbReference type="EMBL" id="GAG57659.1"/>
    </source>
</evidence>
<organism evidence="1">
    <name type="scientific">marine sediment metagenome</name>
    <dbReference type="NCBI Taxonomy" id="412755"/>
    <lineage>
        <taxon>unclassified sequences</taxon>
        <taxon>metagenomes</taxon>
        <taxon>ecological metagenomes</taxon>
    </lineage>
</organism>
<dbReference type="AlphaFoldDB" id="X0YMY4"/>
<feature type="non-terminal residue" evidence="1">
    <location>
        <position position="1"/>
    </location>
</feature>
<reference evidence="1" key="1">
    <citation type="journal article" date="2014" name="Front. Microbiol.">
        <title>High frequency of phylogenetically diverse reductive dehalogenase-homologous genes in deep subseafloor sedimentary metagenomes.</title>
        <authorList>
            <person name="Kawai M."/>
            <person name="Futagami T."/>
            <person name="Toyoda A."/>
            <person name="Takaki Y."/>
            <person name="Nishi S."/>
            <person name="Hori S."/>
            <person name="Arai W."/>
            <person name="Tsubouchi T."/>
            <person name="Morono Y."/>
            <person name="Uchiyama I."/>
            <person name="Ito T."/>
            <person name="Fujiyama A."/>
            <person name="Inagaki F."/>
            <person name="Takami H."/>
        </authorList>
    </citation>
    <scope>NUCLEOTIDE SEQUENCE</scope>
    <source>
        <strain evidence="1">Expedition CK06-06</strain>
    </source>
</reference>
<accession>X0YMY4</accession>
<name>X0YMY4_9ZZZZ</name>